<organism evidence="2 3">
    <name type="scientific">Fusarium albosuccineum</name>
    <dbReference type="NCBI Taxonomy" id="1237068"/>
    <lineage>
        <taxon>Eukaryota</taxon>
        <taxon>Fungi</taxon>
        <taxon>Dikarya</taxon>
        <taxon>Ascomycota</taxon>
        <taxon>Pezizomycotina</taxon>
        <taxon>Sordariomycetes</taxon>
        <taxon>Hypocreomycetidae</taxon>
        <taxon>Hypocreales</taxon>
        <taxon>Nectriaceae</taxon>
        <taxon>Fusarium</taxon>
        <taxon>Fusarium decemcellulare species complex</taxon>
    </lineage>
</organism>
<feature type="transmembrane region" description="Helical" evidence="1">
    <location>
        <begin position="232"/>
        <end position="253"/>
    </location>
</feature>
<keyword evidence="1" id="KW-0812">Transmembrane</keyword>
<protein>
    <submittedName>
        <fullName evidence="2">Uncharacterized protein</fullName>
    </submittedName>
</protein>
<keyword evidence="3" id="KW-1185">Reference proteome</keyword>
<evidence type="ECO:0000313" key="2">
    <source>
        <dbReference type="EMBL" id="KAF4470317.1"/>
    </source>
</evidence>
<gene>
    <name evidence="2" type="ORF">FALBO_2797</name>
</gene>
<proteinExistence type="predicted"/>
<accession>A0A8H4LJ31</accession>
<keyword evidence="1" id="KW-1133">Transmembrane helix</keyword>
<comment type="caution">
    <text evidence="2">The sequence shown here is derived from an EMBL/GenBank/DDBJ whole genome shotgun (WGS) entry which is preliminary data.</text>
</comment>
<evidence type="ECO:0000313" key="3">
    <source>
        <dbReference type="Proteomes" id="UP000554235"/>
    </source>
</evidence>
<name>A0A8H4LJ31_9HYPO</name>
<dbReference type="OrthoDB" id="3673893at2759"/>
<dbReference type="AlphaFoldDB" id="A0A8H4LJ31"/>
<reference evidence="2 3" key="1">
    <citation type="submission" date="2020-01" db="EMBL/GenBank/DDBJ databases">
        <title>Identification and distribution of gene clusters putatively required for synthesis of sphingolipid metabolism inhibitors in phylogenetically diverse species of the filamentous fungus Fusarium.</title>
        <authorList>
            <person name="Kim H.-S."/>
            <person name="Busman M."/>
            <person name="Brown D.W."/>
            <person name="Divon H."/>
            <person name="Uhlig S."/>
            <person name="Proctor R.H."/>
        </authorList>
    </citation>
    <scope>NUCLEOTIDE SEQUENCE [LARGE SCALE GENOMIC DNA]</scope>
    <source>
        <strain evidence="2 3">NRRL 20459</strain>
    </source>
</reference>
<dbReference type="EMBL" id="JAADYS010000368">
    <property type="protein sequence ID" value="KAF4470317.1"/>
    <property type="molecule type" value="Genomic_DNA"/>
</dbReference>
<keyword evidence="1" id="KW-0472">Membrane</keyword>
<sequence>MAASPDQQPWSFDVSSLMILVNEGEEEKYRLSQRSVLECLVLAPVVGLQTYIRSYDFLLDGAKLSYFSPDGVKSAPLRYMCLSNAINHEKLLEDRQYTVYHIPDSCGGQNTVTQPATGRYQILLVLWVLFTWTAFAGIMVFTVTAPDTTWVGITNCAAFTAWSVLLRLIEMTNIQLGKVHDAKITLPEKKDAVYILGRNNSAFVLEGTRHDVKYWTTRGPVYQKRTMGVPSWVWQTFTRFGSLLMLLFIFSSIPNGSTMDQVAFIVINGMAQINVLVGQRLNSKCCLARLELDTSETPDTRTEVYGFLVRRFKELDDKNDWIDASGLLPQTKEWREWKGETKRDVRRDVNVIYNEIAHRNSAAKQDPTVSPGLP</sequence>
<evidence type="ECO:0000256" key="1">
    <source>
        <dbReference type="SAM" id="Phobius"/>
    </source>
</evidence>
<dbReference type="Proteomes" id="UP000554235">
    <property type="component" value="Unassembled WGS sequence"/>
</dbReference>
<feature type="transmembrane region" description="Helical" evidence="1">
    <location>
        <begin position="122"/>
        <end position="143"/>
    </location>
</feature>
<feature type="transmembrane region" description="Helical" evidence="1">
    <location>
        <begin position="149"/>
        <end position="169"/>
    </location>
</feature>